<feature type="transmembrane region" description="Helical" evidence="2">
    <location>
        <begin position="260"/>
        <end position="282"/>
    </location>
</feature>
<feature type="compositionally biased region" description="Polar residues" evidence="1">
    <location>
        <begin position="44"/>
        <end position="67"/>
    </location>
</feature>
<evidence type="ECO:0000313" key="3">
    <source>
        <dbReference type="EMBL" id="CAL4114776.1"/>
    </source>
</evidence>
<feature type="compositionally biased region" description="Low complexity" evidence="1">
    <location>
        <begin position="10"/>
        <end position="43"/>
    </location>
</feature>
<name>A0AAV2R903_MEGNR</name>
<dbReference type="EMBL" id="CAXKWB010015908">
    <property type="protein sequence ID" value="CAL4114776.1"/>
    <property type="molecule type" value="Genomic_DNA"/>
</dbReference>
<evidence type="ECO:0000313" key="4">
    <source>
        <dbReference type="Proteomes" id="UP001497623"/>
    </source>
</evidence>
<dbReference type="AlphaFoldDB" id="A0AAV2R903"/>
<reference evidence="3 4" key="1">
    <citation type="submission" date="2024-05" db="EMBL/GenBank/DDBJ databases">
        <authorList>
            <person name="Wallberg A."/>
        </authorList>
    </citation>
    <scope>NUCLEOTIDE SEQUENCE [LARGE SCALE GENOMIC DNA]</scope>
</reference>
<protein>
    <submittedName>
        <fullName evidence="3">Uncharacterized protein</fullName>
    </submittedName>
</protein>
<keyword evidence="4" id="KW-1185">Reference proteome</keyword>
<feature type="compositionally biased region" description="Low complexity" evidence="1">
    <location>
        <begin position="71"/>
        <end position="80"/>
    </location>
</feature>
<feature type="region of interest" description="Disordered" evidence="1">
    <location>
        <begin position="1"/>
        <end position="80"/>
    </location>
</feature>
<proteinExistence type="predicted"/>
<dbReference type="Proteomes" id="UP001497623">
    <property type="component" value="Unassembled WGS sequence"/>
</dbReference>
<keyword evidence="2" id="KW-0812">Transmembrane</keyword>
<keyword evidence="2" id="KW-0472">Membrane</keyword>
<evidence type="ECO:0000256" key="1">
    <source>
        <dbReference type="SAM" id="MobiDB-lite"/>
    </source>
</evidence>
<evidence type="ECO:0000256" key="2">
    <source>
        <dbReference type="SAM" id="Phobius"/>
    </source>
</evidence>
<keyword evidence="2" id="KW-1133">Transmembrane helix</keyword>
<organism evidence="3 4">
    <name type="scientific">Meganyctiphanes norvegica</name>
    <name type="common">Northern krill</name>
    <name type="synonym">Thysanopoda norvegica</name>
    <dbReference type="NCBI Taxonomy" id="48144"/>
    <lineage>
        <taxon>Eukaryota</taxon>
        <taxon>Metazoa</taxon>
        <taxon>Ecdysozoa</taxon>
        <taxon>Arthropoda</taxon>
        <taxon>Crustacea</taxon>
        <taxon>Multicrustacea</taxon>
        <taxon>Malacostraca</taxon>
        <taxon>Eumalacostraca</taxon>
        <taxon>Eucarida</taxon>
        <taxon>Euphausiacea</taxon>
        <taxon>Euphausiidae</taxon>
        <taxon>Meganyctiphanes</taxon>
    </lineage>
</organism>
<comment type="caution">
    <text evidence="3">The sequence shown here is derived from an EMBL/GenBank/DDBJ whole genome shotgun (WGS) entry which is preliminary data.</text>
</comment>
<accession>A0AAV2R903</accession>
<gene>
    <name evidence="3" type="ORF">MNOR_LOCUS20509</name>
</gene>
<sequence length="298" mass="32761">MQPPGMGNLRNDNIFNSSRNSIDSSSSNSTSRTLLSTPTSSRNGSITSFADSSRKSSINSSCTSFADSSRKSSIWSNSSNISSRGLLNSSISSASSASSTSSGDHNDANSSNLVSRVFVSRVNRTMSLDDSSISEMPIHNHLLQVPIVLSARKHSLTVPFVPTHQSNIVHSKSGSLYIDNQSINGSNMNPGKDEKVLLGNGLHNPIWITPPTENDSCSNRKVYQAEDTKWRRENYPDFTEAAAYRTPRPPKKWYNCKCTLIPVLTCILSLFVLLLILGFVVYNETVIKKLPVRIHYKL</sequence>